<dbReference type="OrthoDB" id="147145at2157"/>
<dbReference type="SUPFAM" id="SSF100950">
    <property type="entry name" value="NagB/RpiA/CoA transferase-like"/>
    <property type="match status" value="2"/>
</dbReference>
<protein>
    <submittedName>
        <fullName evidence="5">Succinyl-CoA:acetate CoA-transferase</fullName>
    </submittedName>
</protein>
<reference evidence="6" key="1">
    <citation type="submission" date="2016-10" db="EMBL/GenBank/DDBJ databases">
        <authorList>
            <person name="Varghese N."/>
            <person name="Submissions S."/>
        </authorList>
    </citation>
    <scope>NUCLEOTIDE SEQUENCE [LARGE SCALE GENOMIC DNA]</scope>
    <source>
        <strain evidence="6">DSM 24767</strain>
    </source>
</reference>
<sequence length="485" mass="52618">MALNTRTNDRFTGTLPRTDAETASEAIPDDATLCVSGFGSVGYPKAVPLALAASGRDLELTIVSAGSAGDEIDTELVEADAIERRYSFVSRNAIRTAINEGDVAFSDRNVSSVGDEVQYGRLADPDVAVVEAVAVGEDWFVPSTSIGQTAAFVEAADRLIVEVNHAQPLELRDLHDVYRLGKPPEREPIPLTDPDERIGSPRIEFDPDKLEAVVESDRRDTPYSFRDPTAADRTIASNFVDFLREEVERSPVFDERITLQFGVGSLGNALMGELTELSSSDRDLVYYGEVVQDGLLDMLDDDLLSSASATSLALSEEGQQQLFDGIERYAEDMVLRPGDVSNSPALVDRFGVIAVNSAVEIDLYGNVNSTHVKGSRLINGIGGSGDFNRNAVLSICALPSTLSDGDISRIVPKTFHVDHTEHDVDIFVTEHGVADIRGCSPLERAELIIEQCADPSYRDDLREYLEAAAESSGHVPIDPKRAADW</sequence>
<evidence type="ECO:0000256" key="2">
    <source>
        <dbReference type="SAM" id="MobiDB-lite"/>
    </source>
</evidence>
<gene>
    <name evidence="5" type="ORF">SAMN04489842_2985</name>
</gene>
<dbReference type="InterPro" id="IPR046433">
    <property type="entry name" value="ActCoA_hydro"/>
</dbReference>
<dbReference type="RefSeq" id="WP_090383403.1">
    <property type="nucleotide sequence ID" value="NZ_FNLC01000003.1"/>
</dbReference>
<dbReference type="InterPro" id="IPR003702">
    <property type="entry name" value="ActCoA_hydro_N"/>
</dbReference>
<dbReference type="InterPro" id="IPR038460">
    <property type="entry name" value="AcetylCoA_hyd_C_sf"/>
</dbReference>
<dbReference type="FunFam" id="3.40.1080.20:FF:000001">
    <property type="entry name" value="Acetyl-CoA hydrolase Ach1"/>
    <property type="match status" value="1"/>
</dbReference>
<feature type="domain" description="Acetyl-CoA hydrolase/transferase C-terminal" evidence="4">
    <location>
        <begin position="318"/>
        <end position="464"/>
    </location>
</feature>
<dbReference type="EMBL" id="FNLC01000003">
    <property type="protein sequence ID" value="SDR28034.1"/>
    <property type="molecule type" value="Genomic_DNA"/>
</dbReference>
<dbReference type="PANTHER" id="PTHR43609">
    <property type="entry name" value="ACETYL-COA HYDROLASE"/>
    <property type="match status" value="1"/>
</dbReference>
<dbReference type="Gene3D" id="3.40.1080.20">
    <property type="entry name" value="Acetyl-CoA hydrolase/transferase C-terminal domain"/>
    <property type="match status" value="1"/>
</dbReference>
<accession>A0A1H1HRI4</accession>
<dbReference type="PANTHER" id="PTHR43609:SF1">
    <property type="entry name" value="ACETYL-COA HYDROLASE"/>
    <property type="match status" value="1"/>
</dbReference>
<dbReference type="GO" id="GO:0008775">
    <property type="term" value="F:acetate CoA-transferase activity"/>
    <property type="evidence" value="ECO:0007669"/>
    <property type="project" value="InterPro"/>
</dbReference>
<keyword evidence="5" id="KW-0808">Transferase</keyword>
<evidence type="ECO:0000313" key="6">
    <source>
        <dbReference type="Proteomes" id="UP000198848"/>
    </source>
</evidence>
<feature type="region of interest" description="Disordered" evidence="2">
    <location>
        <begin position="1"/>
        <end position="23"/>
    </location>
</feature>
<dbReference type="AlphaFoldDB" id="A0A1H1HRI4"/>
<evidence type="ECO:0000256" key="1">
    <source>
        <dbReference type="ARBA" id="ARBA00009632"/>
    </source>
</evidence>
<dbReference type="GO" id="GO:0006083">
    <property type="term" value="P:acetate metabolic process"/>
    <property type="evidence" value="ECO:0007669"/>
    <property type="project" value="InterPro"/>
</dbReference>
<dbReference type="InterPro" id="IPR026888">
    <property type="entry name" value="AcetylCoA_hyd_C"/>
</dbReference>
<dbReference type="Pfam" id="PF13336">
    <property type="entry name" value="AcetylCoA_hyd_C"/>
    <property type="match status" value="1"/>
</dbReference>
<dbReference type="InterPro" id="IPR037171">
    <property type="entry name" value="NagB/RpiA_transferase-like"/>
</dbReference>
<name>A0A1H1HRI4_NATTX</name>
<feature type="domain" description="Acetyl-CoA hydrolase/transferase N-terminal" evidence="3">
    <location>
        <begin position="19"/>
        <end position="169"/>
    </location>
</feature>
<dbReference type="Gene3D" id="3.40.1080.10">
    <property type="entry name" value="Glutaconate Coenzyme A-transferase"/>
    <property type="match status" value="1"/>
</dbReference>
<comment type="similarity">
    <text evidence="1">Belongs to the acetyl-CoA hydrolase/transferase family.</text>
</comment>
<dbReference type="Proteomes" id="UP000198848">
    <property type="component" value="Unassembled WGS sequence"/>
</dbReference>
<dbReference type="GO" id="GO:0003986">
    <property type="term" value="F:acetyl-CoA hydrolase activity"/>
    <property type="evidence" value="ECO:0007669"/>
    <property type="project" value="TreeGrafter"/>
</dbReference>
<dbReference type="Pfam" id="PF02550">
    <property type="entry name" value="AcetylCoA_hydro"/>
    <property type="match status" value="1"/>
</dbReference>
<evidence type="ECO:0000259" key="4">
    <source>
        <dbReference type="Pfam" id="PF13336"/>
    </source>
</evidence>
<organism evidence="5 6">
    <name type="scientific">Natronobacterium texcoconense</name>
    <dbReference type="NCBI Taxonomy" id="1095778"/>
    <lineage>
        <taxon>Archaea</taxon>
        <taxon>Methanobacteriati</taxon>
        <taxon>Methanobacteriota</taxon>
        <taxon>Stenosarchaea group</taxon>
        <taxon>Halobacteria</taxon>
        <taxon>Halobacteriales</taxon>
        <taxon>Natrialbaceae</taxon>
        <taxon>Natronobacterium</taxon>
    </lineage>
</organism>
<evidence type="ECO:0000313" key="5">
    <source>
        <dbReference type="EMBL" id="SDR28034.1"/>
    </source>
</evidence>
<evidence type="ECO:0000259" key="3">
    <source>
        <dbReference type="Pfam" id="PF02550"/>
    </source>
</evidence>
<dbReference type="STRING" id="1095778.SAMN04489842_2985"/>
<keyword evidence="6" id="KW-1185">Reference proteome</keyword>
<proteinExistence type="inferred from homology"/>